<dbReference type="InterPro" id="IPR050361">
    <property type="entry name" value="MPP/UQCRC_Complex"/>
</dbReference>
<organism evidence="5 6">
    <name type="scientific">Neisseria montereyensis</name>
    <dbReference type="NCBI Taxonomy" id="2973938"/>
    <lineage>
        <taxon>Bacteria</taxon>
        <taxon>Pseudomonadati</taxon>
        <taxon>Pseudomonadota</taxon>
        <taxon>Betaproteobacteria</taxon>
        <taxon>Neisseriales</taxon>
        <taxon>Neisseriaceae</taxon>
        <taxon>Neisseria</taxon>
    </lineage>
</organism>
<accession>A0ABT2FCU9</accession>
<name>A0ABT2FCU9_9NEIS</name>
<dbReference type="PANTHER" id="PTHR11851">
    <property type="entry name" value="METALLOPROTEASE"/>
    <property type="match status" value="1"/>
</dbReference>
<dbReference type="PANTHER" id="PTHR11851:SF49">
    <property type="entry name" value="MITOCHONDRIAL-PROCESSING PEPTIDASE SUBUNIT ALPHA"/>
    <property type="match status" value="1"/>
</dbReference>
<dbReference type="RefSeq" id="WP_259291783.1">
    <property type="nucleotide sequence ID" value="NZ_JANUXW010000005.1"/>
</dbReference>
<feature type="domain" description="Peptidase M16 N-terminal" evidence="3">
    <location>
        <begin position="31"/>
        <end position="149"/>
    </location>
</feature>
<keyword evidence="6" id="KW-1185">Reference proteome</keyword>
<feature type="domain" description="Peptidase M16 C-terminal" evidence="4">
    <location>
        <begin position="186"/>
        <end position="366"/>
    </location>
</feature>
<keyword evidence="2" id="KW-0732">Signal</keyword>
<dbReference type="InterPro" id="IPR011249">
    <property type="entry name" value="Metalloenz_LuxS/M16"/>
</dbReference>
<dbReference type="EMBL" id="JANUXW010000005">
    <property type="protein sequence ID" value="MCS4533987.1"/>
    <property type="molecule type" value="Genomic_DNA"/>
</dbReference>
<sequence length="442" mass="49674">MLRRMILLFLLSTSPAWAQTLSKTLPNGLKVIVKEDNRAPVAVSQIWYRVGSIDEKEGKTGLSHALEHMMFKGTPSVPSGEFSRRVSALGGRNNAYTTRSETVFFENIAANNLSEVLAMEADRMKNLNFSDKDFDNEMNVIREERRMRTEDSPYGKLWEHIFLNGYQAPAMRAPVIGYMDDLNILKANDLRQWYQQWYAPNNATLVIVGDVNAKQTLNTVTKLFGNIPSKTLPARNRFNNEKMATKPVRAQTFSAVTRQPVFALSYRVPKLKNVSDKMPYALDVLSDILSGNSSSRLDKNLVRGKQVALNVGTNYDLFSREMPLFTIVGMPGAGTDVDTLVRLIRNEIDDIAQNGITQEELDRIRKLSAASEIYANDSINAQASLMGKLETRGFKYSDEAELRRRLQQVTIAEVQAAAKLLTPERSSLVVVQPQSAQYVKKP</sequence>
<evidence type="ECO:0000256" key="2">
    <source>
        <dbReference type="SAM" id="SignalP"/>
    </source>
</evidence>
<dbReference type="InterPro" id="IPR007863">
    <property type="entry name" value="Peptidase_M16_C"/>
</dbReference>
<dbReference type="Pfam" id="PF00675">
    <property type="entry name" value="Peptidase_M16"/>
    <property type="match status" value="1"/>
</dbReference>
<evidence type="ECO:0000313" key="6">
    <source>
        <dbReference type="Proteomes" id="UP001166947"/>
    </source>
</evidence>
<evidence type="ECO:0000256" key="1">
    <source>
        <dbReference type="ARBA" id="ARBA00007261"/>
    </source>
</evidence>
<dbReference type="SUPFAM" id="SSF63411">
    <property type="entry name" value="LuxS/MPP-like metallohydrolase"/>
    <property type="match status" value="2"/>
</dbReference>
<protein>
    <submittedName>
        <fullName evidence="5">Insulinase family protein</fullName>
    </submittedName>
</protein>
<dbReference type="Proteomes" id="UP001166947">
    <property type="component" value="Unassembled WGS sequence"/>
</dbReference>
<evidence type="ECO:0000313" key="5">
    <source>
        <dbReference type="EMBL" id="MCS4533987.1"/>
    </source>
</evidence>
<proteinExistence type="inferred from homology"/>
<dbReference type="InterPro" id="IPR011765">
    <property type="entry name" value="Pept_M16_N"/>
</dbReference>
<reference evidence="5" key="2">
    <citation type="journal article" date="2023" name="Curr. Microbiol.">
        <title>Neisseria montereyensis sp. nov., Isolated from Oropharynx of California Sea Lion (Zalophus californianus): Genomic, Phylogenetic, and Phenotypic Study.</title>
        <authorList>
            <person name="Volokhov D.V."/>
            <person name="Zagorodnyaya T.A."/>
            <person name="Furtak V.A."/>
            <person name="Nattanmai G."/>
            <person name="Randall L."/>
            <person name="Jose S."/>
            <person name="Gao Y."/>
            <person name="Gulland F.M."/>
            <person name="Eisenberg T."/>
            <person name="Delmonte P."/>
            <person name="Blom J."/>
            <person name="Mitchell K.K."/>
        </authorList>
    </citation>
    <scope>NUCLEOTIDE SEQUENCE</scope>
    <source>
        <strain evidence="5">CSL10203-ORH2</strain>
    </source>
</reference>
<evidence type="ECO:0000259" key="3">
    <source>
        <dbReference type="Pfam" id="PF00675"/>
    </source>
</evidence>
<feature type="chain" id="PRO_5045052560" evidence="2">
    <location>
        <begin position="19"/>
        <end position="442"/>
    </location>
</feature>
<dbReference type="Pfam" id="PF05193">
    <property type="entry name" value="Peptidase_M16_C"/>
    <property type="match status" value="1"/>
</dbReference>
<feature type="signal peptide" evidence="2">
    <location>
        <begin position="1"/>
        <end position="18"/>
    </location>
</feature>
<reference evidence="5" key="1">
    <citation type="submission" date="2022-08" db="EMBL/GenBank/DDBJ databases">
        <authorList>
            <person name="Volokhov D.V."/>
            <person name="Furtak V.A."/>
            <person name="Zagorodnyaya T.A."/>
        </authorList>
    </citation>
    <scope>NUCLEOTIDE SEQUENCE</scope>
    <source>
        <strain evidence="5">CSL10203-ORH2</strain>
    </source>
</reference>
<dbReference type="Gene3D" id="3.30.830.10">
    <property type="entry name" value="Metalloenzyme, LuxS/M16 peptidase-like"/>
    <property type="match status" value="2"/>
</dbReference>
<comment type="similarity">
    <text evidence="1">Belongs to the peptidase M16 family.</text>
</comment>
<gene>
    <name evidence="5" type="ORF">NXS09_06695</name>
</gene>
<comment type="caution">
    <text evidence="5">The sequence shown here is derived from an EMBL/GenBank/DDBJ whole genome shotgun (WGS) entry which is preliminary data.</text>
</comment>
<evidence type="ECO:0000259" key="4">
    <source>
        <dbReference type="Pfam" id="PF05193"/>
    </source>
</evidence>